<evidence type="ECO:0000256" key="9">
    <source>
        <dbReference type="HAMAP-Rule" id="MF_00036"/>
    </source>
</evidence>
<evidence type="ECO:0000256" key="3">
    <source>
        <dbReference type="ARBA" id="ARBA00022598"/>
    </source>
</evidence>
<dbReference type="Pfam" id="PF01411">
    <property type="entry name" value="tRNA-synt_2c"/>
    <property type="match status" value="1"/>
</dbReference>
<comment type="subcellular location">
    <subcellularLocation>
        <location evidence="9">Cytoplasm</location>
    </subcellularLocation>
</comment>
<feature type="binding site" evidence="9">
    <location>
        <position position="602"/>
    </location>
    <ligand>
        <name>Zn(2+)</name>
        <dbReference type="ChEBI" id="CHEBI:29105"/>
    </ligand>
</feature>
<dbReference type="InterPro" id="IPR018164">
    <property type="entry name" value="Ala-tRNA-synth_IIc_N"/>
</dbReference>
<dbReference type="PRINTS" id="PR00980">
    <property type="entry name" value="TRNASYNTHALA"/>
</dbReference>
<evidence type="ECO:0000256" key="4">
    <source>
        <dbReference type="ARBA" id="ARBA00022741"/>
    </source>
</evidence>
<sequence length="636" mass="71966">MTTHEIRQKYLEFFKENGHAIVPSASLLPENDPTTLFTGSGMQPMVPYLLGQKHPQGTRIADSQKSFRSGDIEEVGDNRHTTFFEMLGNWSLGDYFKEQQIPWMWNFLVEILKLDPKNLYFTCFRGLENAGIPKDTESAQIWQKLFASVGIEAKIGENPERDGMQEGEKIFYFSEKKNWWSRSGTPEKMPIGEPGGPDTEMFWDFDPENVQNLHENSAWNNVPCHVNCDCGRFMEIGNNVFMQYQKTANGFELLPQQNVDFGGGLERIAAAVNNNPDVFTIDLFDTIRGAIETASGKMYGADASETYAFRVVMDHLRAATFLIADTAVPSNKDQGYFTRRLVRRAIRYARNLNVYENFCVRVVEAVIATYKDAYPYLLQKQAQIIFEIEKEEKKFRNTLEQGLKIFEEILKRTDNNKISGKDAFDLNQSYGFPLEITEELAKERGYSVDTLSFEEEKSKHQALSRAGAEQKFKGGLADTGEMSVKYHTATHLLHAALRKILGASATQKGSNITPERMRFDFAHSEKMTPEQIQEAEDLVNAAIQRDYPVTFQELPLEIAKTKQAIGLFEENYGTMVKVYTVGDPEGLPQADPSAATFSRELCGGPHVQHTGTMGHFKIVKEEACSAGIRRIKAILE</sequence>
<keyword evidence="5 9" id="KW-0067">ATP-binding</keyword>
<keyword evidence="7 9" id="KW-0648">Protein biosynthesis</keyword>
<feature type="binding site" evidence="9">
    <location>
        <position position="606"/>
    </location>
    <ligand>
        <name>Zn(2+)</name>
        <dbReference type="ChEBI" id="CHEBI:29105"/>
    </ligand>
</feature>
<dbReference type="GO" id="GO:0005524">
    <property type="term" value="F:ATP binding"/>
    <property type="evidence" value="ECO:0007669"/>
    <property type="project" value="UniProtKB-UniRule"/>
</dbReference>
<comment type="caution">
    <text evidence="11">The sequence shown here is derived from an EMBL/GenBank/DDBJ whole genome shotgun (WGS) entry which is preliminary data.</text>
</comment>
<keyword evidence="4 9" id="KW-0547">Nucleotide-binding</keyword>
<dbReference type="Gene3D" id="3.30.930.10">
    <property type="entry name" value="Bira Bifunctional Protein, Domain 2"/>
    <property type="match status" value="1"/>
</dbReference>
<dbReference type="GO" id="GO:0006419">
    <property type="term" value="P:alanyl-tRNA aminoacylation"/>
    <property type="evidence" value="ECO:0007669"/>
    <property type="project" value="UniProtKB-UniRule"/>
</dbReference>
<feature type="binding site" evidence="9">
    <location>
        <position position="487"/>
    </location>
    <ligand>
        <name>Zn(2+)</name>
        <dbReference type="ChEBI" id="CHEBI:29105"/>
    </ligand>
</feature>
<gene>
    <name evidence="9" type="primary">alaS</name>
    <name evidence="11" type="ORF">A3B90_02680</name>
</gene>
<evidence type="ECO:0000256" key="2">
    <source>
        <dbReference type="ARBA" id="ARBA00022555"/>
    </source>
</evidence>
<dbReference type="EMBL" id="MFPX01000011">
    <property type="protein sequence ID" value="OGH66697.1"/>
    <property type="molecule type" value="Genomic_DNA"/>
</dbReference>
<dbReference type="CDD" id="cd00673">
    <property type="entry name" value="AlaRS_core"/>
    <property type="match status" value="1"/>
</dbReference>
<keyword evidence="9" id="KW-0963">Cytoplasm</keyword>
<dbReference type="Proteomes" id="UP000178742">
    <property type="component" value="Unassembled WGS sequence"/>
</dbReference>
<dbReference type="PANTHER" id="PTHR11777:SF9">
    <property type="entry name" value="ALANINE--TRNA LIGASE, CYTOPLASMIC"/>
    <property type="match status" value="1"/>
</dbReference>
<dbReference type="GO" id="GO:0005829">
    <property type="term" value="C:cytosol"/>
    <property type="evidence" value="ECO:0007669"/>
    <property type="project" value="TreeGrafter"/>
</dbReference>
<keyword evidence="2 9" id="KW-0820">tRNA-binding</keyword>
<evidence type="ECO:0000259" key="10">
    <source>
        <dbReference type="PROSITE" id="PS50860"/>
    </source>
</evidence>
<dbReference type="InterPro" id="IPR050058">
    <property type="entry name" value="Ala-tRNA_ligase"/>
</dbReference>
<dbReference type="EC" id="6.1.1.7" evidence="9"/>
<comment type="cofactor">
    <cofactor evidence="9">
        <name>Zn(2+)</name>
        <dbReference type="ChEBI" id="CHEBI:29105"/>
    </cofactor>
    <text evidence="9">Binds 1 zinc ion per subunit.</text>
</comment>
<comment type="function">
    <text evidence="9">Catalyzes the attachment of alanine to tRNA(Ala) in a two-step reaction: alanine is first activated by ATP to form Ala-AMP and then transferred to the acceptor end of tRNA(Ala). Also edits incorrectly charged Ser-tRNA(Ala) and Gly-tRNA(Ala) via its editing domain.</text>
</comment>
<dbReference type="GO" id="GO:0004813">
    <property type="term" value="F:alanine-tRNA ligase activity"/>
    <property type="evidence" value="ECO:0007669"/>
    <property type="project" value="UniProtKB-UniRule"/>
</dbReference>
<dbReference type="PANTHER" id="PTHR11777">
    <property type="entry name" value="ALANYL-TRNA SYNTHETASE"/>
    <property type="match status" value="1"/>
</dbReference>
<dbReference type="NCBIfam" id="NF002436">
    <property type="entry name" value="PRK01584.1"/>
    <property type="match status" value="1"/>
</dbReference>
<dbReference type="STRING" id="1798676.A3B90_02680"/>
<dbReference type="SMART" id="SM00863">
    <property type="entry name" value="tRNA_SAD"/>
    <property type="match status" value="1"/>
</dbReference>
<dbReference type="AlphaFoldDB" id="A0A1F6M4W7"/>
<dbReference type="PROSITE" id="PS50860">
    <property type="entry name" value="AA_TRNA_LIGASE_II_ALA"/>
    <property type="match status" value="1"/>
</dbReference>
<dbReference type="Pfam" id="PF07973">
    <property type="entry name" value="tRNA_SAD"/>
    <property type="match status" value="1"/>
</dbReference>
<dbReference type="InterPro" id="IPR023033">
    <property type="entry name" value="Ala_tRNA_ligase_euk/bac"/>
</dbReference>
<comment type="similarity">
    <text evidence="1 9">Belongs to the class-II aminoacyl-tRNA synthetase family.</text>
</comment>
<dbReference type="GO" id="GO:0000049">
    <property type="term" value="F:tRNA binding"/>
    <property type="evidence" value="ECO:0007669"/>
    <property type="project" value="UniProtKB-KW"/>
</dbReference>
<evidence type="ECO:0000313" key="11">
    <source>
        <dbReference type="EMBL" id="OGH66697.1"/>
    </source>
</evidence>
<keyword evidence="9" id="KW-0862">Zinc</keyword>
<dbReference type="SUPFAM" id="SSF55186">
    <property type="entry name" value="ThrRS/AlaRS common domain"/>
    <property type="match status" value="1"/>
</dbReference>
<dbReference type="InterPro" id="IPR018163">
    <property type="entry name" value="Thr/Ala-tRNA-synth_IIc_edit"/>
</dbReference>
<dbReference type="InterPro" id="IPR018165">
    <property type="entry name" value="Ala-tRNA-synth_IIc_core"/>
</dbReference>
<evidence type="ECO:0000256" key="1">
    <source>
        <dbReference type="ARBA" id="ARBA00008226"/>
    </source>
</evidence>
<keyword evidence="8 9" id="KW-0030">Aminoacyl-tRNA synthetase</keyword>
<name>A0A1F6M4W7_9BACT</name>
<dbReference type="FunFam" id="3.30.980.10:FF:000004">
    <property type="entry name" value="Alanine--tRNA ligase, cytoplasmic"/>
    <property type="match status" value="1"/>
</dbReference>
<keyword evidence="6 9" id="KW-0694">RNA-binding</keyword>
<dbReference type="InterPro" id="IPR045864">
    <property type="entry name" value="aa-tRNA-synth_II/BPL/LPL"/>
</dbReference>
<reference evidence="11 12" key="1">
    <citation type="journal article" date="2016" name="Nat. Commun.">
        <title>Thousands of microbial genomes shed light on interconnected biogeochemical processes in an aquifer system.</title>
        <authorList>
            <person name="Anantharaman K."/>
            <person name="Brown C.T."/>
            <person name="Hug L.A."/>
            <person name="Sharon I."/>
            <person name="Castelle C.J."/>
            <person name="Probst A.J."/>
            <person name="Thomas B.C."/>
            <person name="Singh A."/>
            <person name="Wilkins M.J."/>
            <person name="Karaoz U."/>
            <person name="Brodie E.L."/>
            <person name="Williams K.H."/>
            <person name="Hubbard S.S."/>
            <person name="Banfield J.F."/>
        </authorList>
    </citation>
    <scope>NUCLEOTIDE SEQUENCE [LARGE SCALE GENOMIC DNA]</scope>
</reference>
<keyword evidence="9" id="KW-0479">Metal-binding</keyword>
<comment type="catalytic activity">
    <reaction evidence="9">
        <text>tRNA(Ala) + L-alanine + ATP = L-alanyl-tRNA(Ala) + AMP + diphosphate</text>
        <dbReference type="Rhea" id="RHEA:12540"/>
        <dbReference type="Rhea" id="RHEA-COMP:9657"/>
        <dbReference type="Rhea" id="RHEA-COMP:9923"/>
        <dbReference type="ChEBI" id="CHEBI:30616"/>
        <dbReference type="ChEBI" id="CHEBI:33019"/>
        <dbReference type="ChEBI" id="CHEBI:57972"/>
        <dbReference type="ChEBI" id="CHEBI:78442"/>
        <dbReference type="ChEBI" id="CHEBI:78497"/>
        <dbReference type="ChEBI" id="CHEBI:456215"/>
        <dbReference type="EC" id="6.1.1.7"/>
    </reaction>
</comment>
<dbReference type="InterPro" id="IPR002318">
    <property type="entry name" value="Ala-tRNA-lgiase_IIc"/>
</dbReference>
<dbReference type="HAMAP" id="MF_00036_B">
    <property type="entry name" value="Ala_tRNA_synth_B"/>
    <property type="match status" value="1"/>
</dbReference>
<dbReference type="Gene3D" id="3.30.54.20">
    <property type="match status" value="1"/>
</dbReference>
<evidence type="ECO:0000256" key="7">
    <source>
        <dbReference type="ARBA" id="ARBA00022917"/>
    </source>
</evidence>
<evidence type="ECO:0000256" key="5">
    <source>
        <dbReference type="ARBA" id="ARBA00022840"/>
    </source>
</evidence>
<dbReference type="GO" id="GO:0008270">
    <property type="term" value="F:zinc ion binding"/>
    <property type="evidence" value="ECO:0007669"/>
    <property type="project" value="UniProtKB-UniRule"/>
</dbReference>
<dbReference type="SUPFAM" id="SSF55681">
    <property type="entry name" value="Class II aaRS and biotin synthetases"/>
    <property type="match status" value="1"/>
</dbReference>
<dbReference type="InterPro" id="IPR018162">
    <property type="entry name" value="Ala-tRNA-ligase_IIc_anticod-bd"/>
</dbReference>
<dbReference type="GO" id="GO:0002161">
    <property type="term" value="F:aminoacyl-tRNA deacylase activity"/>
    <property type="evidence" value="ECO:0007669"/>
    <property type="project" value="TreeGrafter"/>
</dbReference>
<protein>
    <recommendedName>
        <fullName evidence="9">Alanine--tRNA ligase</fullName>
        <ecNumber evidence="9">6.1.1.7</ecNumber>
    </recommendedName>
    <alternativeName>
        <fullName evidence="9">Alanyl-tRNA synthetase</fullName>
        <shortName evidence="9">AlaRS</shortName>
    </alternativeName>
</protein>
<proteinExistence type="inferred from homology"/>
<keyword evidence="3 9" id="KW-0436">Ligase</keyword>
<comment type="domain">
    <text evidence="9">Consists of three domains; the N-terminal catalytic domain, the editing domain and the C-terminal C-Ala domain. The editing domain removes incorrectly charged amino acids, while the C-Ala domain, along with tRNA(Ala), serves as a bridge to cooperatively bring together the editing and aminoacylation centers thus stimulating deacylation of misacylated tRNAs.</text>
</comment>
<accession>A0A1F6M4W7</accession>
<evidence type="ECO:0000256" key="8">
    <source>
        <dbReference type="ARBA" id="ARBA00023146"/>
    </source>
</evidence>
<dbReference type="InterPro" id="IPR012947">
    <property type="entry name" value="tRNA_SAD"/>
</dbReference>
<feature type="domain" description="Alanyl-transfer RNA synthetases family profile" evidence="10">
    <location>
        <begin position="1"/>
        <end position="636"/>
    </location>
</feature>
<evidence type="ECO:0000313" key="12">
    <source>
        <dbReference type="Proteomes" id="UP000178742"/>
    </source>
</evidence>
<evidence type="ECO:0000256" key="6">
    <source>
        <dbReference type="ARBA" id="ARBA00022884"/>
    </source>
</evidence>
<organism evidence="11 12">
    <name type="scientific">Candidatus Magasanikbacteria bacterium RIFCSPHIGHO2_02_FULL_41_13</name>
    <dbReference type="NCBI Taxonomy" id="1798676"/>
    <lineage>
        <taxon>Bacteria</taxon>
        <taxon>Candidatus Magasanikiibacteriota</taxon>
    </lineage>
</organism>
<feature type="binding site" evidence="9">
    <location>
        <position position="491"/>
    </location>
    <ligand>
        <name>Zn(2+)</name>
        <dbReference type="ChEBI" id="CHEBI:29105"/>
    </ligand>
</feature>
<dbReference type="SUPFAM" id="SSF101353">
    <property type="entry name" value="Putative anticodon-binding domain of alanyl-tRNA synthetase (AlaRS)"/>
    <property type="match status" value="1"/>
</dbReference>
<dbReference type="Gene3D" id="3.30.980.10">
    <property type="entry name" value="Threonyl-trna Synthetase, Chain A, domain 2"/>
    <property type="match status" value="1"/>
</dbReference>